<evidence type="ECO:0000313" key="2">
    <source>
        <dbReference type="Proteomes" id="UP000396835"/>
    </source>
</evidence>
<reference evidence="1 2" key="1">
    <citation type="submission" date="2019-02" db="EMBL/GenBank/DDBJ databases">
        <authorList>
            <consortium name="Pathogen Informatics"/>
        </authorList>
    </citation>
    <scope>NUCLEOTIDE SEQUENCE [LARGE SCALE GENOMIC DNA]</scope>
    <source>
        <strain evidence="1 2">3012STDY7078512</strain>
    </source>
</reference>
<gene>
    <name evidence="1" type="ORF">NCTC7812_01892</name>
</gene>
<dbReference type="AlphaFoldDB" id="A0A449I4I2"/>
<accession>A0A449I4I2</accession>
<dbReference type="EMBL" id="CAACYH010000004">
    <property type="protein sequence ID" value="VFB14341.1"/>
    <property type="molecule type" value="Genomic_DNA"/>
</dbReference>
<evidence type="ECO:0000313" key="1">
    <source>
        <dbReference type="EMBL" id="VFB14341.1"/>
    </source>
</evidence>
<name>A0A449I4I2_9BACE</name>
<sequence length="84" mass="9996">MPFPSDTNITIYFENIRVLPELFSNQFPTFCAQKKGLHKRMSVQAIELIYIRRLKLSVARRAGKRYHITNIRHTRNEQQQPLKP</sequence>
<protein>
    <submittedName>
        <fullName evidence="1">Uncharacterized protein</fullName>
    </submittedName>
</protein>
<proteinExistence type="predicted"/>
<organism evidence="1 2">
    <name type="scientific">Prevotella heparinolytica</name>
    <dbReference type="NCBI Taxonomy" id="28113"/>
    <lineage>
        <taxon>Bacteria</taxon>
        <taxon>Pseudomonadati</taxon>
        <taxon>Bacteroidota</taxon>
        <taxon>Bacteroidia</taxon>
        <taxon>Bacteroidales</taxon>
        <taxon>Bacteroidaceae</taxon>
        <taxon>Bacteroides</taxon>
    </lineage>
</organism>
<dbReference type="Proteomes" id="UP000396835">
    <property type="component" value="Unassembled WGS sequence"/>
</dbReference>